<dbReference type="RefSeq" id="WP_072891739.1">
    <property type="nucleotide sequence ID" value="NZ_FQVW01000052.1"/>
</dbReference>
<feature type="transmembrane region" description="Helical" evidence="6">
    <location>
        <begin position="45"/>
        <end position="65"/>
    </location>
</feature>
<feature type="transmembrane region" description="Helical" evidence="6">
    <location>
        <begin position="246"/>
        <end position="266"/>
    </location>
</feature>
<reference evidence="7 8" key="1">
    <citation type="submission" date="2016-11" db="EMBL/GenBank/DDBJ databases">
        <authorList>
            <person name="Jaros S."/>
            <person name="Januszkiewicz K."/>
            <person name="Wedrychowicz H."/>
        </authorList>
    </citation>
    <scope>NUCLEOTIDE SEQUENCE [LARGE SCALE GENOMIC DNA]</scope>
    <source>
        <strain evidence="7 8">IBRC-M 10683</strain>
    </source>
</reference>
<feature type="transmembrane region" description="Helical" evidence="6">
    <location>
        <begin position="71"/>
        <end position="93"/>
    </location>
</feature>
<evidence type="ECO:0000256" key="1">
    <source>
        <dbReference type="ARBA" id="ARBA00004651"/>
    </source>
</evidence>
<dbReference type="Proteomes" id="UP000183988">
    <property type="component" value="Unassembled WGS sequence"/>
</dbReference>
<keyword evidence="5 6" id="KW-0472">Membrane</keyword>
<evidence type="ECO:0000313" key="7">
    <source>
        <dbReference type="EMBL" id="SHG70269.1"/>
    </source>
</evidence>
<keyword evidence="2" id="KW-1003">Cell membrane</keyword>
<feature type="transmembrane region" description="Helical" evidence="6">
    <location>
        <begin position="114"/>
        <end position="134"/>
    </location>
</feature>
<feature type="transmembrane region" description="Helical" evidence="6">
    <location>
        <begin position="177"/>
        <end position="197"/>
    </location>
</feature>
<dbReference type="GO" id="GO:0005886">
    <property type="term" value="C:plasma membrane"/>
    <property type="evidence" value="ECO:0007669"/>
    <property type="project" value="UniProtKB-SubCell"/>
</dbReference>
<dbReference type="AlphaFoldDB" id="A0A1M5M014"/>
<keyword evidence="3 6" id="KW-0812">Transmembrane</keyword>
<dbReference type="Pfam" id="PF09678">
    <property type="entry name" value="Caa3_CtaG"/>
    <property type="match status" value="1"/>
</dbReference>
<sequence length="270" mass="30816">MLEILLDEFMFGSLWNGGIFLFVAFAAIIYLFLLPHDDRHSIWKTLSFSLGLIAVFASIGSPLNIIGRIQFSTHIIQVVLLLFVAPPLLVYGFKQKSIDLVKDKLPVVKRFINFVTKPLFAIILFYGLVYVYHISFVFDFARMDLFLNYFYLLALFVAAILFWVPIISTNYSYKQRLIYTSSNILLLIPLSLIWLLVDKSLYTTYTDMTSFIAAMELCLPAGETLPTEYYSMLLPFDPVAEQVKGGLILLVAQLAIFSIALLLLNFTKKK</sequence>
<gene>
    <name evidence="7" type="ORF">SAMN05216225_105210</name>
</gene>
<evidence type="ECO:0000313" key="8">
    <source>
        <dbReference type="Proteomes" id="UP000183988"/>
    </source>
</evidence>
<evidence type="ECO:0000256" key="4">
    <source>
        <dbReference type="ARBA" id="ARBA00022989"/>
    </source>
</evidence>
<dbReference type="STRING" id="930117.SAMN05216225_105210"/>
<evidence type="ECO:0000256" key="2">
    <source>
        <dbReference type="ARBA" id="ARBA00022475"/>
    </source>
</evidence>
<proteinExistence type="predicted"/>
<evidence type="ECO:0000256" key="3">
    <source>
        <dbReference type="ARBA" id="ARBA00022692"/>
    </source>
</evidence>
<protein>
    <submittedName>
        <fullName evidence="7">Putative membrane protein</fullName>
    </submittedName>
</protein>
<name>A0A1M5M014_9BACI</name>
<evidence type="ECO:0000256" key="5">
    <source>
        <dbReference type="ARBA" id="ARBA00023136"/>
    </source>
</evidence>
<dbReference type="OrthoDB" id="2806316at2"/>
<comment type="subcellular location">
    <subcellularLocation>
        <location evidence="1">Cell membrane</location>
        <topology evidence="1">Multi-pass membrane protein</topology>
    </subcellularLocation>
</comment>
<dbReference type="InterPro" id="IPR019108">
    <property type="entry name" value="Caa3_assmbl_CtaG-rel"/>
</dbReference>
<evidence type="ECO:0000256" key="6">
    <source>
        <dbReference type="SAM" id="Phobius"/>
    </source>
</evidence>
<feature type="transmembrane region" description="Helical" evidence="6">
    <location>
        <begin position="12"/>
        <end position="33"/>
    </location>
</feature>
<dbReference type="EMBL" id="FQVW01000052">
    <property type="protein sequence ID" value="SHG70269.1"/>
    <property type="molecule type" value="Genomic_DNA"/>
</dbReference>
<accession>A0A1M5M014</accession>
<organism evidence="7 8">
    <name type="scientific">Ornithinibacillus halophilus</name>
    <dbReference type="NCBI Taxonomy" id="930117"/>
    <lineage>
        <taxon>Bacteria</taxon>
        <taxon>Bacillati</taxon>
        <taxon>Bacillota</taxon>
        <taxon>Bacilli</taxon>
        <taxon>Bacillales</taxon>
        <taxon>Bacillaceae</taxon>
        <taxon>Ornithinibacillus</taxon>
    </lineage>
</organism>
<keyword evidence="8" id="KW-1185">Reference proteome</keyword>
<feature type="transmembrane region" description="Helical" evidence="6">
    <location>
        <begin position="146"/>
        <end position="165"/>
    </location>
</feature>
<keyword evidence="4 6" id="KW-1133">Transmembrane helix</keyword>